<name>A0A1A8XUQ0_9RHOO</name>
<reference evidence="2 3" key="1">
    <citation type="submission" date="2016-06" db="EMBL/GenBank/DDBJ databases">
        <authorList>
            <person name="Kjaerup R.B."/>
            <person name="Dalgaard T.S."/>
            <person name="Juul-Madsen H.R."/>
        </authorList>
    </citation>
    <scope>NUCLEOTIDE SEQUENCE [LARGE SCALE GENOMIC DNA]</scope>
    <source>
        <strain evidence="2">2</strain>
    </source>
</reference>
<keyword evidence="3" id="KW-1185">Reference proteome</keyword>
<evidence type="ECO:0000313" key="3">
    <source>
        <dbReference type="Proteomes" id="UP000199600"/>
    </source>
</evidence>
<dbReference type="AlphaFoldDB" id="A0A1A8XUQ0"/>
<evidence type="ECO:0000313" key="2">
    <source>
        <dbReference type="EMBL" id="SBT08456.1"/>
    </source>
</evidence>
<sequence length="115" mass="12631">MSGGSMNYLYCKLENDADFKQTTPERKAFALHLVKVAKALHDIEWVDSCNYRPGDESEAIRACLAPGMALEAAIEAANEAAKELREELELACAGKRPNAELTERRAEATDKTTDA</sequence>
<keyword evidence="1" id="KW-0175">Coiled coil</keyword>
<gene>
    <name evidence="2" type="ORF">PROAA_2780005</name>
</gene>
<feature type="coiled-coil region" evidence="1">
    <location>
        <begin position="67"/>
        <end position="94"/>
    </location>
</feature>
<protein>
    <submittedName>
        <fullName evidence="2">Uncharacterized protein</fullName>
    </submittedName>
</protein>
<evidence type="ECO:0000256" key="1">
    <source>
        <dbReference type="SAM" id="Coils"/>
    </source>
</evidence>
<dbReference type="RefSeq" id="WP_186411239.1">
    <property type="nucleotide sequence ID" value="NZ_FLQY01000199.1"/>
</dbReference>
<dbReference type="EMBL" id="FLQY01000199">
    <property type="protein sequence ID" value="SBT08456.1"/>
    <property type="molecule type" value="Genomic_DNA"/>
</dbReference>
<organism evidence="2 3">
    <name type="scientific">Candidatus Propionivibrio aalborgensis</name>
    <dbReference type="NCBI Taxonomy" id="1860101"/>
    <lineage>
        <taxon>Bacteria</taxon>
        <taxon>Pseudomonadati</taxon>
        <taxon>Pseudomonadota</taxon>
        <taxon>Betaproteobacteria</taxon>
        <taxon>Rhodocyclales</taxon>
        <taxon>Rhodocyclaceae</taxon>
        <taxon>Propionivibrio</taxon>
    </lineage>
</organism>
<accession>A0A1A8XUQ0</accession>
<dbReference type="Proteomes" id="UP000199600">
    <property type="component" value="Unassembled WGS sequence"/>
</dbReference>
<proteinExistence type="predicted"/>